<dbReference type="GO" id="GO:0005694">
    <property type="term" value="C:chromosome"/>
    <property type="evidence" value="ECO:0007669"/>
    <property type="project" value="UniProtKB-ARBA"/>
</dbReference>
<evidence type="ECO:0000256" key="2">
    <source>
        <dbReference type="SAM" id="MobiDB-lite"/>
    </source>
</evidence>
<name>A0A8J4V2I6_9MYCE</name>
<accession>A0A8J4V2I6</accession>
<dbReference type="GO" id="GO:0003677">
    <property type="term" value="F:DNA binding"/>
    <property type="evidence" value="ECO:0007669"/>
    <property type="project" value="UniProtKB-KW"/>
</dbReference>
<dbReference type="PANTHER" id="PTHR13356">
    <property type="entry name" value="OB FOLD NUCLEIC ACID BINDING PROTEIN-RELATED"/>
    <property type="match status" value="1"/>
</dbReference>
<dbReference type="GO" id="GO:0000724">
    <property type="term" value="P:double-strand break repair via homologous recombination"/>
    <property type="evidence" value="ECO:0007669"/>
    <property type="project" value="TreeGrafter"/>
</dbReference>
<dbReference type="SUPFAM" id="SSF50249">
    <property type="entry name" value="Nucleic acid-binding proteins"/>
    <property type="match status" value="1"/>
</dbReference>
<feature type="compositionally biased region" description="Pro residues" evidence="2">
    <location>
        <begin position="195"/>
        <end position="206"/>
    </location>
</feature>
<evidence type="ECO:0008006" key="5">
    <source>
        <dbReference type="Google" id="ProtNLM"/>
    </source>
</evidence>
<keyword evidence="1" id="KW-0238">DNA-binding</keyword>
<proteinExistence type="predicted"/>
<dbReference type="PANTHER" id="PTHR13356:SF0">
    <property type="entry name" value="SOSS COMPLEX SUBUNIT B HOMOLOG"/>
    <property type="match status" value="1"/>
</dbReference>
<evidence type="ECO:0000256" key="1">
    <source>
        <dbReference type="ARBA" id="ARBA00023125"/>
    </source>
</evidence>
<feature type="compositionally biased region" description="Low complexity" evidence="2">
    <location>
        <begin position="172"/>
        <end position="182"/>
    </location>
</feature>
<feature type="region of interest" description="Disordered" evidence="2">
    <location>
        <begin position="148"/>
        <end position="206"/>
    </location>
</feature>
<dbReference type="CDD" id="cd04491">
    <property type="entry name" value="SoSSB_OBF"/>
    <property type="match status" value="1"/>
</dbReference>
<dbReference type="OrthoDB" id="295715at2759"/>
<feature type="region of interest" description="Disordered" evidence="2">
    <location>
        <begin position="1"/>
        <end position="32"/>
    </location>
</feature>
<reference evidence="3" key="1">
    <citation type="submission" date="2020-01" db="EMBL/GenBank/DDBJ databases">
        <title>Development of genomics and gene disruption for Polysphondylium violaceum indicates a role for the polyketide synthase stlB in stalk morphogenesis.</title>
        <authorList>
            <person name="Narita B."/>
            <person name="Kawabe Y."/>
            <person name="Kin K."/>
            <person name="Saito T."/>
            <person name="Gibbs R."/>
            <person name="Kuspa A."/>
            <person name="Muzny D."/>
            <person name="Queller D."/>
            <person name="Richards S."/>
            <person name="Strassman J."/>
            <person name="Sucgang R."/>
            <person name="Worley K."/>
            <person name="Schaap P."/>
        </authorList>
    </citation>
    <scope>NUCLEOTIDE SEQUENCE</scope>
    <source>
        <strain evidence="3">QSvi11</strain>
    </source>
</reference>
<dbReference type="GO" id="GO:0010212">
    <property type="term" value="P:response to ionizing radiation"/>
    <property type="evidence" value="ECO:0007669"/>
    <property type="project" value="TreeGrafter"/>
</dbReference>
<dbReference type="InterPro" id="IPR051231">
    <property type="entry name" value="SOSS-B"/>
</dbReference>
<dbReference type="EMBL" id="AJWJ01000844">
    <property type="protein sequence ID" value="KAF2068789.1"/>
    <property type="molecule type" value="Genomic_DNA"/>
</dbReference>
<protein>
    <recommendedName>
        <fullName evidence="5">OB fold-containing protein</fullName>
    </recommendedName>
</protein>
<organism evidence="3 4">
    <name type="scientific">Polysphondylium violaceum</name>
    <dbReference type="NCBI Taxonomy" id="133409"/>
    <lineage>
        <taxon>Eukaryota</taxon>
        <taxon>Amoebozoa</taxon>
        <taxon>Evosea</taxon>
        <taxon>Eumycetozoa</taxon>
        <taxon>Dictyostelia</taxon>
        <taxon>Dictyosteliales</taxon>
        <taxon>Dictyosteliaceae</taxon>
        <taxon>Polysphondylium</taxon>
    </lineage>
</organism>
<dbReference type="Proteomes" id="UP000695562">
    <property type="component" value="Unassembled WGS sequence"/>
</dbReference>
<dbReference type="AlphaFoldDB" id="A0A8J4V2I6"/>
<evidence type="ECO:0000313" key="4">
    <source>
        <dbReference type="Proteomes" id="UP000695562"/>
    </source>
</evidence>
<dbReference type="GO" id="GO:0044818">
    <property type="term" value="P:mitotic G2/M transition checkpoint"/>
    <property type="evidence" value="ECO:0007669"/>
    <property type="project" value="TreeGrafter"/>
</dbReference>
<dbReference type="GO" id="GO:0070876">
    <property type="term" value="C:SOSS complex"/>
    <property type="evidence" value="ECO:0007669"/>
    <property type="project" value="TreeGrafter"/>
</dbReference>
<keyword evidence="4" id="KW-1185">Reference proteome</keyword>
<evidence type="ECO:0000313" key="3">
    <source>
        <dbReference type="EMBL" id="KAF2068789.1"/>
    </source>
</evidence>
<sequence length="206" mass="23226">MNQQQQQQIPTQQQIPLPTQQQQVSSPMQPSQQHQSHNAFLKIIEIKPFNKNINCVFIVLDKGQGIKKKEGTIFQVLVADSTAAINMTLWDVIGEQVQPGDILRLKGGYSTIYIDLQNLYVGKAGLIEKIGEFNMNFVEHPNLSSIPYSVQPDPINPKNMIATPKNQPPPLYKQQQQPLTQQTPPPPQQQQLKQPPQPQPPTMKLP</sequence>
<gene>
    <name evidence="3" type="ORF">CYY_009891</name>
</gene>
<dbReference type="InterPro" id="IPR012340">
    <property type="entry name" value="NA-bd_OB-fold"/>
</dbReference>
<dbReference type="FunFam" id="2.40.50.140:FF:000072">
    <property type="entry name" value="SOSS complex subunit B2"/>
    <property type="match status" value="1"/>
</dbReference>
<comment type="caution">
    <text evidence="3">The sequence shown here is derived from an EMBL/GenBank/DDBJ whole genome shotgun (WGS) entry which is preliminary data.</text>
</comment>
<dbReference type="Gene3D" id="2.40.50.140">
    <property type="entry name" value="Nucleic acid-binding proteins"/>
    <property type="match status" value="1"/>
</dbReference>